<dbReference type="Proteomes" id="UP000545493">
    <property type="component" value="Unassembled WGS sequence"/>
</dbReference>
<dbReference type="Pfam" id="PF02129">
    <property type="entry name" value="Peptidase_S15"/>
    <property type="match status" value="1"/>
</dbReference>
<name>A0A7X5UR10_9PSEU</name>
<keyword evidence="4" id="KW-1185">Reference proteome</keyword>
<proteinExistence type="predicted"/>
<dbReference type="InterPro" id="IPR029058">
    <property type="entry name" value="AB_hydrolase_fold"/>
</dbReference>
<protein>
    <recommendedName>
        <fullName evidence="2">Xaa-Pro dipeptidyl-peptidase C-terminal domain-containing protein</fullName>
    </recommendedName>
</protein>
<evidence type="ECO:0000259" key="2">
    <source>
        <dbReference type="SMART" id="SM00939"/>
    </source>
</evidence>
<keyword evidence="1" id="KW-0378">Hydrolase</keyword>
<dbReference type="NCBIfam" id="TIGR00976">
    <property type="entry name" value="CocE_NonD"/>
    <property type="match status" value="1"/>
</dbReference>
<gene>
    <name evidence="3" type="ORF">FHU38_002899</name>
</gene>
<dbReference type="InterPro" id="IPR008979">
    <property type="entry name" value="Galactose-bd-like_sf"/>
</dbReference>
<organism evidence="3 4">
    <name type="scientific">Saccharomonospora amisosensis</name>
    <dbReference type="NCBI Taxonomy" id="1128677"/>
    <lineage>
        <taxon>Bacteria</taxon>
        <taxon>Bacillati</taxon>
        <taxon>Actinomycetota</taxon>
        <taxon>Actinomycetes</taxon>
        <taxon>Pseudonocardiales</taxon>
        <taxon>Pseudonocardiaceae</taxon>
        <taxon>Saccharomonospora</taxon>
    </lineage>
</organism>
<evidence type="ECO:0000313" key="4">
    <source>
        <dbReference type="Proteomes" id="UP000545493"/>
    </source>
</evidence>
<dbReference type="SMART" id="SM00939">
    <property type="entry name" value="PepX_C"/>
    <property type="match status" value="1"/>
</dbReference>
<evidence type="ECO:0000313" key="3">
    <source>
        <dbReference type="EMBL" id="NIJ12555.1"/>
    </source>
</evidence>
<dbReference type="InterPro" id="IPR013736">
    <property type="entry name" value="Xaa-Pro_dipept_C"/>
</dbReference>
<dbReference type="InterPro" id="IPR000383">
    <property type="entry name" value="Xaa-Pro-like_dom"/>
</dbReference>
<dbReference type="Pfam" id="PF08530">
    <property type="entry name" value="PepX_C"/>
    <property type="match status" value="1"/>
</dbReference>
<dbReference type="PANTHER" id="PTHR43056">
    <property type="entry name" value="PEPTIDASE S9 PROLYL OLIGOPEPTIDASE"/>
    <property type="match status" value="1"/>
</dbReference>
<dbReference type="SUPFAM" id="SSF49785">
    <property type="entry name" value="Galactose-binding domain-like"/>
    <property type="match status" value="1"/>
</dbReference>
<accession>A0A7X5UR10</accession>
<dbReference type="RefSeq" id="WP_167171479.1">
    <property type="nucleotide sequence ID" value="NZ_JAAOYM010000001.1"/>
</dbReference>
<sequence length="567" mass="61474">MTATQQAPPARMLERVETPMGDGVKLDGTLYRSSGEPRPVLLVRTPYSEPMSRSLPVLPALDSGFAVLVQSCRGTGRSGGEPRTFEHEETDGLDTVEWLARQPWCDGRIAMFGMSYLGMTQLAIAGHRPDGLVAIAPAVTPDDYRDGLVYRQGAFQLGQALGWHLLKAAQSLGDAAARGEDVRAGLARLGELAADTEAAYRRLPLSDRPAIANVLPSWRTWLERENDSRYWHDLSYAHRRTAVNVAGLHVGGWFDLFLRGTLDNYTTLAASGTANQHLVVGPWSHADQSGIAGEVYYHGGGAQAAGLEEQQLRFLRESAAGSATSLPPVRIYVMGADRWRTEHEWPLARTDWQTWYLAANGSLSRELPTAGVARYRHDPHDPVPTVGGAILMAGSPDGGLGYQPGSRDQRGLDGRADILRFSSAVLAEDLEVTGPLRVRLFAATSANDTDFTAKLVDVHPDGRAMGIADGIVRARYRAGMDSPLPVVPGEINEYTIDLAATSQLFKAGHRIRVDIASSNFPCFDRNCGTGKPAGQVTEADFVTARQRICFGPEHPSAIQLPVIPTDH</sequence>
<dbReference type="InterPro" id="IPR005674">
    <property type="entry name" value="CocE/Ser_esterase"/>
</dbReference>
<feature type="domain" description="Xaa-Pro dipeptidyl-peptidase C-terminal" evidence="2">
    <location>
        <begin position="312"/>
        <end position="559"/>
    </location>
</feature>
<reference evidence="3 4" key="1">
    <citation type="submission" date="2020-03" db="EMBL/GenBank/DDBJ databases">
        <title>Sequencing the genomes of 1000 actinobacteria strains.</title>
        <authorList>
            <person name="Klenk H.-P."/>
        </authorList>
    </citation>
    <scope>NUCLEOTIDE SEQUENCE [LARGE SCALE GENOMIC DNA]</scope>
    <source>
        <strain evidence="3 4">DSM 45685</strain>
    </source>
</reference>
<comment type="caution">
    <text evidence="3">The sequence shown here is derived from an EMBL/GenBank/DDBJ whole genome shotgun (WGS) entry which is preliminary data.</text>
</comment>
<dbReference type="AlphaFoldDB" id="A0A7X5UR10"/>
<dbReference type="SUPFAM" id="SSF53474">
    <property type="entry name" value="alpha/beta-Hydrolases"/>
    <property type="match status" value="1"/>
</dbReference>
<dbReference type="Gene3D" id="2.60.120.260">
    <property type="entry name" value="Galactose-binding domain-like"/>
    <property type="match status" value="1"/>
</dbReference>
<dbReference type="EMBL" id="JAAOYM010000001">
    <property type="protein sequence ID" value="NIJ12555.1"/>
    <property type="molecule type" value="Genomic_DNA"/>
</dbReference>
<dbReference type="InterPro" id="IPR050585">
    <property type="entry name" value="Xaa-Pro_dipeptidyl-ppase/CocE"/>
</dbReference>
<dbReference type="Gene3D" id="1.10.3020.10">
    <property type="entry name" value="alpha-amino acid ester hydrolase ( Helical cap domain)"/>
    <property type="match status" value="1"/>
</dbReference>
<evidence type="ECO:0000256" key="1">
    <source>
        <dbReference type="ARBA" id="ARBA00022801"/>
    </source>
</evidence>
<dbReference type="GO" id="GO:0008239">
    <property type="term" value="F:dipeptidyl-peptidase activity"/>
    <property type="evidence" value="ECO:0007669"/>
    <property type="project" value="InterPro"/>
</dbReference>
<dbReference type="Gene3D" id="3.40.50.1820">
    <property type="entry name" value="alpha/beta hydrolase"/>
    <property type="match status" value="1"/>
</dbReference>
<dbReference type="PANTHER" id="PTHR43056:SF10">
    <property type="entry name" value="COCE_NOND FAMILY, PUTATIVE (AFU_ORTHOLOGUE AFUA_7G00600)-RELATED"/>
    <property type="match status" value="1"/>
</dbReference>